<dbReference type="OrthoDB" id="10040378at2759"/>
<sequence length="499" mass="57247">MLWWDIVSVLVLVFLPWPRGVASNIQSLREQLNCHTHTQGTNSFLWQVRRHPPAYFLGTIHVPYTRVWDYIPQNTKVAFRESENIFVELDLTDPNTMTQLANCQLLPNGESLSEVLPHSIYRRLKTHLQYVKRMMPQWLSADQRGRGFYADYLFEAIVGNWERKRPIWVMLVIDSLTEADIKSREIPVLDLYLAQEATRLNKRTGAVEQVEEQCVPLNGLNFTQEIFALNQTLWHQESLRAGTIRQTATLEDLIWHYNCGDLNLATFSQDTAQVPSMQNTTLTPEEIEVANQIDRYFRYELIYKRNRRMAMRVKAILEAKPKQSFFFALGTGHFLGNHTVFDFLEKIGVEVFNVPTDTPLNSSRSSSSSVDGIDGEGTSEGSSRRHGKRGRRRKKKKQRLGETDIGHVISVPVPVRAENNRQFNELWIPLDRISEIPSTKSPDKDEKVLTAMPTQQIYTAHNLPSVSAASGGSRPAVYPILYLSLLLHIALYILSRVDR</sequence>
<dbReference type="FunCoup" id="A0A7M7TH42">
    <property type="interactions" value="28"/>
</dbReference>
<evidence type="ECO:0000256" key="9">
    <source>
        <dbReference type="ARBA" id="ARBA00022989"/>
    </source>
</evidence>
<reference evidence="17" key="1">
    <citation type="submission" date="2015-02" db="EMBL/GenBank/DDBJ databases">
        <title>Genome sequencing for Strongylocentrotus purpuratus.</title>
        <authorList>
            <person name="Murali S."/>
            <person name="Liu Y."/>
            <person name="Vee V."/>
            <person name="English A."/>
            <person name="Wang M."/>
            <person name="Skinner E."/>
            <person name="Han Y."/>
            <person name="Muzny D.M."/>
            <person name="Worley K.C."/>
            <person name="Gibbs R.A."/>
        </authorList>
    </citation>
    <scope>NUCLEOTIDE SEQUENCE</scope>
</reference>
<dbReference type="InParanoid" id="A0A7M7TH42"/>
<dbReference type="GO" id="GO:0006508">
    <property type="term" value="P:proteolysis"/>
    <property type="evidence" value="ECO:0007669"/>
    <property type="project" value="UniProtKB-KW"/>
</dbReference>
<dbReference type="GO" id="GO:0016055">
    <property type="term" value="P:Wnt signaling pathway"/>
    <property type="evidence" value="ECO:0007669"/>
    <property type="project" value="UniProtKB-KW"/>
</dbReference>
<dbReference type="GO" id="GO:0005886">
    <property type="term" value="C:plasma membrane"/>
    <property type="evidence" value="ECO:0007669"/>
    <property type="project" value="UniProtKB-SubCell"/>
</dbReference>
<name>A0A7M7TH42_STRPU</name>
<evidence type="ECO:0000256" key="8">
    <source>
        <dbReference type="ARBA" id="ARBA00022801"/>
    </source>
</evidence>
<organism evidence="16 17">
    <name type="scientific">Strongylocentrotus purpuratus</name>
    <name type="common">Purple sea urchin</name>
    <dbReference type="NCBI Taxonomy" id="7668"/>
    <lineage>
        <taxon>Eukaryota</taxon>
        <taxon>Metazoa</taxon>
        <taxon>Echinodermata</taxon>
        <taxon>Eleutherozoa</taxon>
        <taxon>Echinozoa</taxon>
        <taxon>Echinoidea</taxon>
        <taxon>Euechinoidea</taxon>
        <taxon>Echinacea</taxon>
        <taxon>Camarodonta</taxon>
        <taxon>Echinidea</taxon>
        <taxon>Strongylocentrotidae</taxon>
        <taxon>Strongylocentrotus</taxon>
    </lineage>
</organism>
<keyword evidence="13" id="KW-1003">Cell membrane</keyword>
<keyword evidence="9 13" id="KW-1133">Transmembrane helix</keyword>
<dbReference type="KEGG" id="spu:586731"/>
<dbReference type="OMA" id="DRYFRHE"/>
<evidence type="ECO:0000256" key="4">
    <source>
        <dbReference type="ARBA" id="ARBA00022670"/>
    </source>
</evidence>
<proteinExistence type="inferred from homology"/>
<dbReference type="GO" id="GO:0004222">
    <property type="term" value="F:metalloendopeptidase activity"/>
    <property type="evidence" value="ECO:0000318"/>
    <property type="project" value="GO_Central"/>
</dbReference>
<evidence type="ECO:0000256" key="14">
    <source>
        <dbReference type="SAM" id="MobiDB-lite"/>
    </source>
</evidence>
<accession>A0A7M7TH42</accession>
<evidence type="ECO:0000313" key="17">
    <source>
        <dbReference type="Proteomes" id="UP000007110"/>
    </source>
</evidence>
<evidence type="ECO:0000256" key="10">
    <source>
        <dbReference type="ARBA" id="ARBA00023049"/>
    </source>
</evidence>
<evidence type="ECO:0000256" key="12">
    <source>
        <dbReference type="ARBA" id="ARBA00023180"/>
    </source>
</evidence>
<feature type="signal peptide" evidence="15">
    <location>
        <begin position="1"/>
        <end position="22"/>
    </location>
</feature>
<keyword evidence="8 13" id="KW-0378">Hydrolase</keyword>
<feature type="chain" id="PRO_5029782934" description="Metalloprotease TIKI homolog" evidence="15">
    <location>
        <begin position="23"/>
        <end position="499"/>
    </location>
</feature>
<dbReference type="CDD" id="cd14789">
    <property type="entry name" value="Tiki"/>
    <property type="match status" value="1"/>
</dbReference>
<dbReference type="PANTHER" id="PTHR31120">
    <property type="entry name" value="METALLOPROTEASE TIKI"/>
    <property type="match status" value="1"/>
</dbReference>
<dbReference type="GO" id="GO:0030178">
    <property type="term" value="P:negative regulation of Wnt signaling pathway"/>
    <property type="evidence" value="ECO:0007669"/>
    <property type="project" value="UniProtKB-UniRule"/>
</dbReference>
<feature type="region of interest" description="Disordered" evidence="14">
    <location>
        <begin position="356"/>
        <end position="401"/>
    </location>
</feature>
<evidence type="ECO:0000256" key="3">
    <source>
        <dbReference type="ARBA" id="ARBA00008261"/>
    </source>
</evidence>
<keyword evidence="17" id="KW-1185">Reference proteome</keyword>
<feature type="transmembrane region" description="Helical" evidence="13">
    <location>
        <begin position="476"/>
        <end position="494"/>
    </location>
</feature>
<comment type="subcellular location">
    <subcellularLocation>
        <location evidence="13">Cell membrane</location>
        <topology evidence="13">Single-pass type I membrane protein</topology>
    </subcellularLocation>
    <subcellularLocation>
        <location evidence="2">Membrane</location>
        <topology evidence="2">Single-pass type I membrane protein</topology>
    </subcellularLocation>
</comment>
<dbReference type="AlphaFoldDB" id="A0A7M7TH42"/>
<dbReference type="Proteomes" id="UP000007110">
    <property type="component" value="Unassembled WGS sequence"/>
</dbReference>
<evidence type="ECO:0000256" key="13">
    <source>
        <dbReference type="RuleBase" id="RU369069"/>
    </source>
</evidence>
<comment type="similarity">
    <text evidence="3 13">Belongs to the TIKI family.</text>
</comment>
<comment type="cofactor">
    <cofactor evidence="13">
        <name>Mn(2+)</name>
        <dbReference type="ChEBI" id="CHEBI:29035"/>
    </cofactor>
    <cofactor evidence="13">
        <name>Co(2+)</name>
        <dbReference type="ChEBI" id="CHEBI:48828"/>
    </cofactor>
    <text evidence="13">Divalent metal cations. Mn(2+) or Co(2+).</text>
</comment>
<dbReference type="GO" id="GO:0016020">
    <property type="term" value="C:membrane"/>
    <property type="evidence" value="ECO:0000318"/>
    <property type="project" value="GO_Central"/>
</dbReference>
<evidence type="ECO:0000256" key="5">
    <source>
        <dbReference type="ARBA" id="ARBA00022692"/>
    </source>
</evidence>
<dbReference type="EnsemblMetazoa" id="XM_786501">
    <property type="protein sequence ID" value="XP_791594"/>
    <property type="gene ID" value="LOC586731"/>
</dbReference>
<keyword evidence="12" id="KW-0325">Glycoprotein</keyword>
<keyword evidence="7 13" id="KW-0732">Signal</keyword>
<evidence type="ECO:0000313" key="16">
    <source>
        <dbReference type="EnsemblMetazoa" id="XP_791594"/>
    </source>
</evidence>
<evidence type="ECO:0000256" key="2">
    <source>
        <dbReference type="ARBA" id="ARBA00004479"/>
    </source>
</evidence>
<dbReference type="Pfam" id="PF01963">
    <property type="entry name" value="TraB_PrgY_gumN"/>
    <property type="match status" value="1"/>
</dbReference>
<keyword evidence="4 13" id="KW-0645">Protease</keyword>
<keyword evidence="6 13" id="KW-0479">Metal-binding</keyword>
<dbReference type="PANTHER" id="PTHR31120:SF6">
    <property type="entry name" value="METALLOPROTEASE TIKI HOMOLOG"/>
    <property type="match status" value="1"/>
</dbReference>
<evidence type="ECO:0000256" key="1">
    <source>
        <dbReference type="ARBA" id="ARBA00001941"/>
    </source>
</evidence>
<feature type="compositionally biased region" description="Basic residues" evidence="14">
    <location>
        <begin position="384"/>
        <end position="398"/>
    </location>
</feature>
<comment type="cofactor">
    <cofactor evidence="1">
        <name>Co(2+)</name>
        <dbReference type="ChEBI" id="CHEBI:48828"/>
    </cofactor>
</comment>
<evidence type="ECO:0000256" key="15">
    <source>
        <dbReference type="SAM" id="SignalP"/>
    </source>
</evidence>
<keyword evidence="11 13" id="KW-0472">Membrane</keyword>
<comment type="function">
    <text evidence="13">Metalloprotease that acts as a negative regulator of the Wnt signaling pathway.</text>
</comment>
<keyword evidence="5 13" id="KW-0812">Transmembrane</keyword>
<evidence type="ECO:0000256" key="11">
    <source>
        <dbReference type="ARBA" id="ARBA00023136"/>
    </source>
</evidence>
<keyword evidence="10 13" id="KW-0482">Metalloprotease</keyword>
<evidence type="ECO:0000256" key="6">
    <source>
        <dbReference type="ARBA" id="ARBA00022723"/>
    </source>
</evidence>
<dbReference type="InterPro" id="IPR002816">
    <property type="entry name" value="TraB/PrgY/GumN_fam"/>
</dbReference>
<dbReference type="GO" id="GO:0046872">
    <property type="term" value="F:metal ion binding"/>
    <property type="evidence" value="ECO:0007669"/>
    <property type="project" value="UniProtKB-UniRule"/>
</dbReference>
<dbReference type="EC" id="3.4.-.-" evidence="13"/>
<dbReference type="InterPro" id="IPR040230">
    <property type="entry name" value="TIKI1/2-like"/>
</dbReference>
<dbReference type="GeneID" id="586731"/>
<evidence type="ECO:0000256" key="7">
    <source>
        <dbReference type="ARBA" id="ARBA00022729"/>
    </source>
</evidence>
<keyword evidence="13" id="KW-0879">Wnt signaling pathway</keyword>
<protein>
    <recommendedName>
        <fullName evidence="13">Metalloprotease TIKI homolog</fullName>
        <ecNumber evidence="13">3.4.-.-</ecNumber>
    </recommendedName>
</protein>
<reference evidence="16" key="2">
    <citation type="submission" date="2021-01" db="UniProtKB">
        <authorList>
            <consortium name="EnsemblMetazoa"/>
        </authorList>
    </citation>
    <scope>IDENTIFICATION</scope>
</reference>
<dbReference type="RefSeq" id="XP_791594.2">
    <property type="nucleotide sequence ID" value="XM_786501.5"/>
</dbReference>